<feature type="region of interest" description="Disordered" evidence="1">
    <location>
        <begin position="35"/>
        <end position="65"/>
    </location>
</feature>
<keyword evidence="3" id="KW-1185">Reference proteome</keyword>
<accession>A0AAN8JE61</accession>
<proteinExistence type="predicted"/>
<reference evidence="2 3" key="1">
    <citation type="submission" date="2024-01" db="EMBL/GenBank/DDBJ databases">
        <title>The genome of the rayed Mediterranean limpet Patella caerulea (Linnaeus, 1758).</title>
        <authorList>
            <person name="Anh-Thu Weber A."/>
            <person name="Halstead-Nussloch G."/>
        </authorList>
    </citation>
    <scope>NUCLEOTIDE SEQUENCE [LARGE SCALE GENOMIC DNA]</scope>
    <source>
        <strain evidence="2">AATW-2023a</strain>
        <tissue evidence="2">Whole specimen</tissue>
    </source>
</reference>
<evidence type="ECO:0000256" key="1">
    <source>
        <dbReference type="SAM" id="MobiDB-lite"/>
    </source>
</evidence>
<comment type="caution">
    <text evidence="2">The sequence shown here is derived from an EMBL/GenBank/DDBJ whole genome shotgun (WGS) entry which is preliminary data.</text>
</comment>
<dbReference type="AlphaFoldDB" id="A0AAN8JE61"/>
<protein>
    <submittedName>
        <fullName evidence="2">Uncharacterized protein</fullName>
    </submittedName>
</protein>
<organism evidence="2 3">
    <name type="scientific">Patella caerulea</name>
    <name type="common">Rayed Mediterranean limpet</name>
    <dbReference type="NCBI Taxonomy" id="87958"/>
    <lineage>
        <taxon>Eukaryota</taxon>
        <taxon>Metazoa</taxon>
        <taxon>Spiralia</taxon>
        <taxon>Lophotrochozoa</taxon>
        <taxon>Mollusca</taxon>
        <taxon>Gastropoda</taxon>
        <taxon>Patellogastropoda</taxon>
        <taxon>Patelloidea</taxon>
        <taxon>Patellidae</taxon>
        <taxon>Patella</taxon>
    </lineage>
</organism>
<dbReference type="EMBL" id="JAZGQO010000010">
    <property type="protein sequence ID" value="KAK6175927.1"/>
    <property type="molecule type" value="Genomic_DNA"/>
</dbReference>
<evidence type="ECO:0000313" key="2">
    <source>
        <dbReference type="EMBL" id="KAK6175927.1"/>
    </source>
</evidence>
<evidence type="ECO:0000313" key="3">
    <source>
        <dbReference type="Proteomes" id="UP001347796"/>
    </source>
</evidence>
<sequence length="93" mass="10551">MASNRDPHSEQTLVSPVSIPDELQILKNIDESNPTKIKKTSLPYNPILTPEKKHGEKIDDDDVTPMTIKKRSLLYTPMAIPTPEKKNRMKKKG</sequence>
<feature type="region of interest" description="Disordered" evidence="1">
    <location>
        <begin position="74"/>
        <end position="93"/>
    </location>
</feature>
<dbReference type="Proteomes" id="UP001347796">
    <property type="component" value="Unassembled WGS sequence"/>
</dbReference>
<name>A0AAN8JE61_PATCE</name>
<gene>
    <name evidence="2" type="ORF">SNE40_014302</name>
</gene>